<dbReference type="PANTHER" id="PTHR15361">
    <property type="entry name" value="RAD51/NUKS-INTERACTING PROTEIN"/>
    <property type="match status" value="1"/>
</dbReference>
<name>A0A0G4GGW6_9ALVE</name>
<feature type="region of interest" description="Disordered" evidence="1">
    <location>
        <begin position="1896"/>
        <end position="2038"/>
    </location>
</feature>
<proteinExistence type="predicted"/>
<feature type="compositionally biased region" description="Basic and acidic residues" evidence="1">
    <location>
        <begin position="2191"/>
        <end position="2201"/>
    </location>
</feature>
<feature type="region of interest" description="Disordered" evidence="1">
    <location>
        <begin position="814"/>
        <end position="838"/>
    </location>
</feature>
<feature type="compositionally biased region" description="Basic and acidic residues" evidence="1">
    <location>
        <begin position="94"/>
        <end position="114"/>
    </location>
</feature>
<feature type="compositionally biased region" description="Acidic residues" evidence="1">
    <location>
        <begin position="557"/>
        <end position="596"/>
    </location>
</feature>
<feature type="compositionally biased region" description="Basic and acidic residues" evidence="1">
    <location>
        <begin position="944"/>
        <end position="956"/>
    </location>
</feature>
<feature type="compositionally biased region" description="Acidic residues" evidence="1">
    <location>
        <begin position="1831"/>
        <end position="1841"/>
    </location>
</feature>
<feature type="region of interest" description="Disordered" evidence="1">
    <location>
        <begin position="86"/>
        <end position="130"/>
    </location>
</feature>
<gene>
    <name evidence="2" type="ORF">Cvel_21781</name>
</gene>
<feature type="compositionally biased region" description="Pro residues" evidence="1">
    <location>
        <begin position="1981"/>
        <end position="1991"/>
    </location>
</feature>
<feature type="compositionally biased region" description="Acidic residues" evidence="1">
    <location>
        <begin position="28"/>
        <end position="41"/>
    </location>
</feature>
<dbReference type="GO" id="GO:0003690">
    <property type="term" value="F:double-stranded DNA binding"/>
    <property type="evidence" value="ECO:0007669"/>
    <property type="project" value="TreeGrafter"/>
</dbReference>
<feature type="region of interest" description="Disordered" evidence="1">
    <location>
        <begin position="910"/>
        <end position="1059"/>
    </location>
</feature>
<dbReference type="GO" id="GO:0003697">
    <property type="term" value="F:single-stranded DNA binding"/>
    <property type="evidence" value="ECO:0007669"/>
    <property type="project" value="TreeGrafter"/>
</dbReference>
<feature type="region of interest" description="Disordered" evidence="1">
    <location>
        <begin position="1"/>
        <end position="48"/>
    </location>
</feature>
<feature type="region of interest" description="Disordered" evidence="1">
    <location>
        <begin position="697"/>
        <end position="730"/>
    </location>
</feature>
<dbReference type="PANTHER" id="PTHR15361:SF5">
    <property type="entry name" value="C3H1-TYPE DOMAIN-CONTAINING PROTEIN"/>
    <property type="match status" value="1"/>
</dbReference>
<feature type="compositionally biased region" description="Low complexity" evidence="1">
    <location>
        <begin position="997"/>
        <end position="1007"/>
    </location>
</feature>
<feature type="compositionally biased region" description="Basic and acidic residues" evidence="1">
    <location>
        <begin position="981"/>
        <end position="996"/>
    </location>
</feature>
<evidence type="ECO:0000313" key="2">
    <source>
        <dbReference type="EMBL" id="CEM28701.1"/>
    </source>
</evidence>
<dbReference type="InterPro" id="IPR052003">
    <property type="entry name" value="HR_DNA-Binding_Protein"/>
</dbReference>
<feature type="compositionally biased region" description="Basic and acidic residues" evidence="1">
    <location>
        <begin position="826"/>
        <end position="838"/>
    </location>
</feature>
<feature type="region of interest" description="Disordered" evidence="1">
    <location>
        <begin position="1799"/>
        <end position="1870"/>
    </location>
</feature>
<feature type="region of interest" description="Disordered" evidence="1">
    <location>
        <begin position="409"/>
        <end position="428"/>
    </location>
</feature>
<evidence type="ECO:0000256" key="1">
    <source>
        <dbReference type="SAM" id="MobiDB-lite"/>
    </source>
</evidence>
<feature type="compositionally biased region" description="Polar residues" evidence="1">
    <location>
        <begin position="1859"/>
        <end position="1870"/>
    </location>
</feature>
<feature type="compositionally biased region" description="Basic and acidic residues" evidence="1">
    <location>
        <begin position="1332"/>
        <end position="1347"/>
    </location>
</feature>
<feature type="compositionally biased region" description="Basic and acidic residues" evidence="1">
    <location>
        <begin position="1021"/>
        <end position="1053"/>
    </location>
</feature>
<dbReference type="EMBL" id="CDMZ01001185">
    <property type="protein sequence ID" value="CEM28701.1"/>
    <property type="molecule type" value="Genomic_DNA"/>
</dbReference>
<feature type="compositionally biased region" description="Basic and acidic residues" evidence="1">
    <location>
        <begin position="1896"/>
        <end position="1964"/>
    </location>
</feature>
<feature type="region of interest" description="Disordered" evidence="1">
    <location>
        <begin position="1564"/>
        <end position="1587"/>
    </location>
</feature>
<feature type="compositionally biased region" description="Basic and acidic residues" evidence="1">
    <location>
        <begin position="156"/>
        <end position="171"/>
    </location>
</feature>
<organism evidence="2">
    <name type="scientific">Chromera velia CCMP2878</name>
    <dbReference type="NCBI Taxonomy" id="1169474"/>
    <lineage>
        <taxon>Eukaryota</taxon>
        <taxon>Sar</taxon>
        <taxon>Alveolata</taxon>
        <taxon>Colpodellida</taxon>
        <taxon>Chromeraceae</taxon>
        <taxon>Chromera</taxon>
    </lineage>
</organism>
<accession>A0A0G4GGW6</accession>
<feature type="compositionally biased region" description="Basic residues" evidence="1">
    <location>
        <begin position="2202"/>
        <end position="2215"/>
    </location>
</feature>
<feature type="compositionally biased region" description="Low complexity" evidence="1">
    <location>
        <begin position="815"/>
        <end position="825"/>
    </location>
</feature>
<dbReference type="GO" id="GO:0036297">
    <property type="term" value="P:interstrand cross-link repair"/>
    <property type="evidence" value="ECO:0007669"/>
    <property type="project" value="TreeGrafter"/>
</dbReference>
<feature type="region of interest" description="Disordered" evidence="1">
    <location>
        <begin position="1754"/>
        <end position="1776"/>
    </location>
</feature>
<dbReference type="GO" id="GO:0000724">
    <property type="term" value="P:double-strand break repair via homologous recombination"/>
    <property type="evidence" value="ECO:0007669"/>
    <property type="project" value="TreeGrafter"/>
</dbReference>
<feature type="compositionally biased region" description="Basic and acidic residues" evidence="1">
    <location>
        <begin position="1564"/>
        <end position="1579"/>
    </location>
</feature>
<protein>
    <submittedName>
        <fullName evidence="2">Uncharacterized protein</fullName>
    </submittedName>
</protein>
<feature type="compositionally biased region" description="Basic and acidic residues" evidence="1">
    <location>
        <begin position="705"/>
        <end position="715"/>
    </location>
</feature>
<feature type="region of interest" description="Disordered" evidence="1">
    <location>
        <begin position="557"/>
        <end position="613"/>
    </location>
</feature>
<sequence length="2215" mass="249660">MSPSSEGDGTMDFREAFGELLGGGHEEGYEEEGEGEDEDMVSEVREEEKAALLGKTVRLNDLTDRLETILNQDLEESIHDLEEFASNDGSSDLSLKHPWWEPPEKVGGGEEKRSSSSSSSSSRPTSRPMRLGRLLSDCLEVVNSLREVQKAIDAKKHTVKEKEDHRADRSDKRRRRDDRRLRLRYVINEMKWNKQAQLHCGVLLGLANRLEGFLEAHAKKKGGKNGNRDESIQAGSVARGSMCLLGTCLLTCLEVSLGYGRQNCAPTCKQMETLDAQDILDLVTYCLAIPAKQIQWNSRLKVERSRPSAEPLPWLYVWERLLREAHQSVKLAAKRSRQLGANAFKEYRRMLGEPEEGKEKPSWKSYGGKWMSIFNKGSAVVRSLLSEEILQRVVLLLAHSLLVPLSDWSGREGKSSRSRDREEDPKKRFLLPDHKAVAEVLMQPLTDDKKGKALGGEVTADEKGKGKRLLVKMQSKGVISRYTKFFTTGDFCSPESRNEAGFFPDVDSALSSLVNADAHLDKMMYETGASHRRASAIRAQMKEFHLIVLALRDVLRDDDDDQEEEEEEDEEEEEEQEKEKDTDEEEFLDALDEEEAQREREREKDRAKARAKARRIERSRQLGEIDQARKEYGKWIARQLRRTPLLEICTLLLLPVAVTGFFFDDKRVVVKWWEPAMMHLWDLWLWLVSRNRINNLSRVPESADGDPRKSSESGREGGGGGRGGGDDPEAHAEWGARVCMSSIILSLFYDVPADEHSWKLTGSDRSKRYTLPPPRPRGMTVSDHKEFLQTAVHDIYIGEVLQLGHRALIGTAAAEPLGESSPGSRSSDRGGVEESERQVRIADLQSALNAVLTYKSALEDAMEMIETMREAVTTNATDSKLKVPPIWDARRKYCRRTMEELEQLSKRLRQKIEESEEDPGWTPRPPVRRPRIGLTVAAEAAALSKKEGTREERLRPDGAASARSSRGDLAVSSASSASSRRGRETGRGGGRSDTESQSRSSRRMSLGGRRGEDRESDLEGEERPRGRGGTEREGDWERIEREEGRPLVEKEHESEEDELLPAQGMRFVRTREVVPKGRKGAIEYSKRQHEIPVFKKAQKRQRVRATREDVDELEETLLYLANIRYDGPRCRSRKKTIEMIRRIPSYRVKLDAGNGFERENRTAVVSSVTGKTLDLCCRSRACRAPDSDRTIIGPAKGPVIEFLCTNGCRGLAHERCVKFVLRADPRTADLVLLNCDQVFNQTPYGVLMDDEVQAGAHKSRNRMESASAASSRERSCAGGTCKGQVIFMARLSPPVINGRPAGFWHLRNPDEDILIDHRELWALLLDEMEEQERRARQPTEAEERNEGGGDEEEEVKSILSKYPDETFDELGVSLIVGSQSVQVFENLEAQMDNKKPTQWTREHNMILSGERRKPDAARTALATRLDHKIQNATTDGGGSLLDPSVSASQAGTAAAAAAASSSVVLAPGMLYHGQLKVAKRLGVPVTHEVFRHRGAGDGEGEGSGCAQKQEQDGVCVRCLLKREIMRRRNMQGPSFWHLRNPDEDILIDHRELWALLLDEMEEQERRARQPTEAEERNEGGGDEEEEVKSILSKYPDETFDELGVSLIVGSQSVQVFENLEAQMDNKKPTQWTREHNMILSGERRKPDAARTALATRLDHKIQNATTDGGGSLLDPSVSASQAGTAAAAAAASSSVVLAPGMLYHGQLKVAKRLGVPVTHEVFRHRGAGDGEGEGELEEANMYDDREHHVIRAEMKKKREAERERAEKLSRQEQEAHAALEERFRERIARDRLEMPSVENGYLDPISWPSQFDGHSDSDSDSEDAQKSSPDSSDEDDDDEGGEFGGAAAAARKRGVDAKSIQSCDRTASSVSSLADLFEGLLDEKALQDEDWRDLEELRGCWREAREREREAEEKERMEKDMQQRKVEEVKAQRKAEKLKKKKEEEEKKKDDEEERERERTEEPKLSSSASASASASRRSPSAPPSSHPQPSPATSSTHPKIATSPPATPVPKPEEEEEEERPPPQSALSEESLPESEVEALLALPESIKNNFQREWLACRIDTPGHLTRINFRDTYRQSEQTRYIRIKSVLKSTDFTEFWQAVEELRSLHAGREADEKEPEGKQKRPRDFRLFCRETEFKDEDSMEVIIEFRNEKDASQVKDFWDKDEATAEMKPGGSAWAVAYVDMEMRTAREMRGEKPRKSPSRSPPRKVPGK</sequence>
<feature type="compositionally biased region" description="Low complexity" evidence="1">
    <location>
        <begin position="1966"/>
        <end position="1980"/>
    </location>
</feature>
<feature type="region of interest" description="Disordered" evidence="1">
    <location>
        <begin position="2191"/>
        <end position="2215"/>
    </location>
</feature>
<reference evidence="2" key="1">
    <citation type="submission" date="2014-11" db="EMBL/GenBank/DDBJ databases">
        <authorList>
            <person name="Otto D Thomas"/>
            <person name="Naeem Raeece"/>
        </authorList>
    </citation>
    <scope>NUCLEOTIDE SEQUENCE</scope>
</reference>
<feature type="region of interest" description="Disordered" evidence="1">
    <location>
        <begin position="1332"/>
        <end position="1355"/>
    </location>
</feature>
<feature type="region of interest" description="Disordered" evidence="1">
    <location>
        <begin position="156"/>
        <end position="175"/>
    </location>
</feature>
<feature type="compositionally biased region" description="Basic and acidic residues" evidence="1">
    <location>
        <begin position="597"/>
        <end position="613"/>
    </location>
</feature>